<gene>
    <name evidence="2" type="primary">AVEN_143300_1</name>
    <name evidence="2" type="ORF">TNCV_961231</name>
</gene>
<keyword evidence="1" id="KW-0812">Transmembrane</keyword>
<accession>A0A8X6S9S5</accession>
<feature type="transmembrane region" description="Helical" evidence="1">
    <location>
        <begin position="70"/>
        <end position="88"/>
    </location>
</feature>
<name>A0A8X6S9S5_TRICX</name>
<keyword evidence="1" id="KW-0472">Membrane</keyword>
<dbReference type="EMBL" id="BMAU01021252">
    <property type="protein sequence ID" value="GFY05427.1"/>
    <property type="molecule type" value="Genomic_DNA"/>
</dbReference>
<reference evidence="2" key="1">
    <citation type="submission" date="2020-08" db="EMBL/GenBank/DDBJ databases">
        <title>Multicomponent nature underlies the extraordinary mechanical properties of spider dragline silk.</title>
        <authorList>
            <person name="Kono N."/>
            <person name="Nakamura H."/>
            <person name="Mori M."/>
            <person name="Yoshida Y."/>
            <person name="Ohtoshi R."/>
            <person name="Malay A.D."/>
            <person name="Moran D.A.P."/>
            <person name="Tomita M."/>
            <person name="Numata K."/>
            <person name="Arakawa K."/>
        </authorList>
    </citation>
    <scope>NUCLEOTIDE SEQUENCE</scope>
</reference>
<feature type="transmembrane region" description="Helical" evidence="1">
    <location>
        <begin position="108"/>
        <end position="127"/>
    </location>
</feature>
<keyword evidence="1" id="KW-1133">Transmembrane helix</keyword>
<evidence type="ECO:0000313" key="2">
    <source>
        <dbReference type="EMBL" id="GFY05427.1"/>
    </source>
</evidence>
<keyword evidence="3" id="KW-1185">Reference proteome</keyword>
<protein>
    <submittedName>
        <fullName evidence="2">Uncharacterized protein</fullName>
    </submittedName>
</protein>
<dbReference type="Proteomes" id="UP000887159">
    <property type="component" value="Unassembled WGS sequence"/>
</dbReference>
<dbReference type="AlphaFoldDB" id="A0A8X6S9S5"/>
<proteinExistence type="predicted"/>
<evidence type="ECO:0000313" key="3">
    <source>
        <dbReference type="Proteomes" id="UP000887159"/>
    </source>
</evidence>
<sequence length="210" mass="23217">MALILLTCRLHEIDREVGYLQAVLADWFTSVTPQAGDALTTATPAATRHLNLLQEELSQFYLPELQSSRITLLLSVVFVAIYICSWWWMAFAIKQVSQGGSVSLKTVLLLAVFAAVDIAASTGFVLLRLIMKNPEGPELANMVTNVTKIVAKFTANLVAKYDANLALAPRSRQVPIDVTSCCPFPSIFTKSLRQISSNREERCYTSNIFT</sequence>
<comment type="caution">
    <text evidence="2">The sequence shown here is derived from an EMBL/GenBank/DDBJ whole genome shotgun (WGS) entry which is preliminary data.</text>
</comment>
<organism evidence="2 3">
    <name type="scientific">Trichonephila clavipes</name>
    <name type="common">Golden silk orbweaver</name>
    <name type="synonym">Nephila clavipes</name>
    <dbReference type="NCBI Taxonomy" id="2585209"/>
    <lineage>
        <taxon>Eukaryota</taxon>
        <taxon>Metazoa</taxon>
        <taxon>Ecdysozoa</taxon>
        <taxon>Arthropoda</taxon>
        <taxon>Chelicerata</taxon>
        <taxon>Arachnida</taxon>
        <taxon>Araneae</taxon>
        <taxon>Araneomorphae</taxon>
        <taxon>Entelegynae</taxon>
        <taxon>Araneoidea</taxon>
        <taxon>Nephilidae</taxon>
        <taxon>Trichonephila</taxon>
    </lineage>
</organism>
<evidence type="ECO:0000256" key="1">
    <source>
        <dbReference type="SAM" id="Phobius"/>
    </source>
</evidence>